<dbReference type="EMBL" id="KK584085">
    <property type="protein sequence ID" value="KDO16496.1"/>
    <property type="molecule type" value="Genomic_DNA"/>
</dbReference>
<dbReference type="GeneID" id="24137319"/>
<sequence length="105" mass="11568">MATTKTTTPITPDAGERPVQPTVTATPVQRSALRPGVAAVGGYNRDDVFVWVPPAEDPRLAAEWRGIVAAKIKLVERFEFGGKILHEYIDELKEELHGVRSVMFP</sequence>
<name>A0A067BQ97_SAPPC</name>
<reference evidence="2 3" key="1">
    <citation type="journal article" date="2013" name="PLoS Genet.">
        <title>Distinctive expansion of potential virulence genes in the genome of the oomycete fish pathogen Saprolegnia parasitica.</title>
        <authorList>
            <person name="Jiang R.H."/>
            <person name="de Bruijn I."/>
            <person name="Haas B.J."/>
            <person name="Belmonte R."/>
            <person name="Lobach L."/>
            <person name="Christie J."/>
            <person name="van den Ackerveken G."/>
            <person name="Bottin A."/>
            <person name="Bulone V."/>
            <person name="Diaz-Moreno S.M."/>
            <person name="Dumas B."/>
            <person name="Fan L."/>
            <person name="Gaulin E."/>
            <person name="Govers F."/>
            <person name="Grenville-Briggs L.J."/>
            <person name="Horner N.R."/>
            <person name="Levin J.Z."/>
            <person name="Mammella M."/>
            <person name="Meijer H.J."/>
            <person name="Morris P."/>
            <person name="Nusbaum C."/>
            <person name="Oome S."/>
            <person name="Phillips A.J."/>
            <person name="van Rooyen D."/>
            <person name="Rzeszutek E."/>
            <person name="Saraiva M."/>
            <person name="Secombes C.J."/>
            <person name="Seidl M.F."/>
            <person name="Snel B."/>
            <person name="Stassen J.H."/>
            <person name="Sykes S."/>
            <person name="Tripathy S."/>
            <person name="van den Berg H."/>
            <person name="Vega-Arreguin J.C."/>
            <person name="Wawra S."/>
            <person name="Young S.K."/>
            <person name="Zeng Q."/>
            <person name="Dieguez-Uribeondo J."/>
            <person name="Russ C."/>
            <person name="Tyler B.M."/>
            <person name="van West P."/>
        </authorList>
    </citation>
    <scope>NUCLEOTIDE SEQUENCE [LARGE SCALE GENOMIC DNA]</scope>
    <source>
        <strain evidence="2 3">CBS 223.65</strain>
    </source>
</reference>
<dbReference type="AlphaFoldDB" id="A0A067BQ97"/>
<evidence type="ECO:0000313" key="3">
    <source>
        <dbReference type="Proteomes" id="UP000030745"/>
    </source>
</evidence>
<dbReference type="VEuPathDB" id="FungiDB:SPRG_15608"/>
<feature type="region of interest" description="Disordered" evidence="1">
    <location>
        <begin position="1"/>
        <end position="27"/>
    </location>
</feature>
<proteinExistence type="predicted"/>
<gene>
    <name evidence="2" type="ORF">SPRG_15608</name>
</gene>
<dbReference type="RefSeq" id="XP_012212796.1">
    <property type="nucleotide sequence ID" value="XM_012357406.1"/>
</dbReference>
<dbReference type="Proteomes" id="UP000030745">
    <property type="component" value="Unassembled WGS sequence"/>
</dbReference>
<protein>
    <submittedName>
        <fullName evidence="2">Uncharacterized protein</fullName>
    </submittedName>
</protein>
<organism evidence="2 3">
    <name type="scientific">Saprolegnia parasitica (strain CBS 223.65)</name>
    <dbReference type="NCBI Taxonomy" id="695850"/>
    <lineage>
        <taxon>Eukaryota</taxon>
        <taxon>Sar</taxon>
        <taxon>Stramenopiles</taxon>
        <taxon>Oomycota</taxon>
        <taxon>Saprolegniomycetes</taxon>
        <taxon>Saprolegniales</taxon>
        <taxon>Saprolegniaceae</taxon>
        <taxon>Saprolegnia</taxon>
    </lineage>
</organism>
<accession>A0A067BQ97</accession>
<evidence type="ECO:0000313" key="2">
    <source>
        <dbReference type="EMBL" id="KDO16496.1"/>
    </source>
</evidence>
<keyword evidence="3" id="KW-1185">Reference proteome</keyword>
<evidence type="ECO:0000256" key="1">
    <source>
        <dbReference type="SAM" id="MobiDB-lite"/>
    </source>
</evidence>
<feature type="compositionally biased region" description="Low complexity" evidence="1">
    <location>
        <begin position="1"/>
        <end position="12"/>
    </location>
</feature>
<dbReference type="KEGG" id="spar:SPRG_15608"/>
<dbReference type="OrthoDB" id="79760at2759"/>